<dbReference type="EMBL" id="JARRAG010000002">
    <property type="protein sequence ID" value="MDG3007141.1"/>
    <property type="molecule type" value="Genomic_DNA"/>
</dbReference>
<sequence length="81" mass="8693">MEIRVACPFCAKPQAVDLALAGRRRRCNDCGTVTRSPQPPAAAPRPRLRPAPASPPEPAVDEPYGLMDEPEPAPRGPPARK</sequence>
<protein>
    <recommendedName>
        <fullName evidence="4">Thioredoxin</fullName>
    </recommendedName>
</protein>
<evidence type="ECO:0008006" key="4">
    <source>
        <dbReference type="Google" id="ProtNLM"/>
    </source>
</evidence>
<proteinExistence type="predicted"/>
<dbReference type="RefSeq" id="WP_277863429.1">
    <property type="nucleotide sequence ID" value="NZ_JARRAG010000002.1"/>
</dbReference>
<organism evidence="2 3">
    <name type="scientific">Paludisphaera mucosa</name>
    <dbReference type="NCBI Taxonomy" id="3030827"/>
    <lineage>
        <taxon>Bacteria</taxon>
        <taxon>Pseudomonadati</taxon>
        <taxon>Planctomycetota</taxon>
        <taxon>Planctomycetia</taxon>
        <taxon>Isosphaerales</taxon>
        <taxon>Isosphaeraceae</taxon>
        <taxon>Paludisphaera</taxon>
    </lineage>
</organism>
<evidence type="ECO:0000313" key="3">
    <source>
        <dbReference type="Proteomes" id="UP001216907"/>
    </source>
</evidence>
<name>A0ABT6FHS0_9BACT</name>
<reference evidence="2 3" key="1">
    <citation type="submission" date="2023-03" db="EMBL/GenBank/DDBJ databases">
        <title>Paludisphaera mucosa sp. nov. a novel planctomycete from northern fen.</title>
        <authorList>
            <person name="Ivanova A."/>
        </authorList>
    </citation>
    <scope>NUCLEOTIDE SEQUENCE [LARGE SCALE GENOMIC DNA]</scope>
    <source>
        <strain evidence="2 3">Pla2</strain>
    </source>
</reference>
<comment type="caution">
    <text evidence="2">The sequence shown here is derived from an EMBL/GenBank/DDBJ whole genome shotgun (WGS) entry which is preliminary data.</text>
</comment>
<feature type="region of interest" description="Disordered" evidence="1">
    <location>
        <begin position="30"/>
        <end position="81"/>
    </location>
</feature>
<keyword evidence="3" id="KW-1185">Reference proteome</keyword>
<dbReference type="Proteomes" id="UP001216907">
    <property type="component" value="Unassembled WGS sequence"/>
</dbReference>
<evidence type="ECO:0000313" key="2">
    <source>
        <dbReference type="EMBL" id="MDG3007141.1"/>
    </source>
</evidence>
<evidence type="ECO:0000256" key="1">
    <source>
        <dbReference type="SAM" id="MobiDB-lite"/>
    </source>
</evidence>
<accession>A0ABT6FHS0</accession>
<gene>
    <name evidence="2" type="ORF">PZE19_25535</name>
</gene>